<gene>
    <name evidence="1" type="ORF">HPB52_004437</name>
</gene>
<dbReference type="AlphaFoldDB" id="A0A9D4SSF2"/>
<protein>
    <submittedName>
        <fullName evidence="1">Uncharacterized protein</fullName>
    </submittedName>
</protein>
<organism evidence="1 2">
    <name type="scientific">Rhipicephalus sanguineus</name>
    <name type="common">Brown dog tick</name>
    <name type="synonym">Ixodes sanguineus</name>
    <dbReference type="NCBI Taxonomy" id="34632"/>
    <lineage>
        <taxon>Eukaryota</taxon>
        <taxon>Metazoa</taxon>
        <taxon>Ecdysozoa</taxon>
        <taxon>Arthropoda</taxon>
        <taxon>Chelicerata</taxon>
        <taxon>Arachnida</taxon>
        <taxon>Acari</taxon>
        <taxon>Parasitiformes</taxon>
        <taxon>Ixodida</taxon>
        <taxon>Ixodoidea</taxon>
        <taxon>Ixodidae</taxon>
        <taxon>Rhipicephalinae</taxon>
        <taxon>Rhipicephalus</taxon>
        <taxon>Rhipicephalus</taxon>
    </lineage>
</organism>
<dbReference type="EMBL" id="JABSTV010001252">
    <property type="protein sequence ID" value="KAH7946815.1"/>
    <property type="molecule type" value="Genomic_DNA"/>
</dbReference>
<evidence type="ECO:0000313" key="2">
    <source>
        <dbReference type="Proteomes" id="UP000821837"/>
    </source>
</evidence>
<reference evidence="1" key="1">
    <citation type="journal article" date="2020" name="Cell">
        <title>Large-Scale Comparative Analyses of Tick Genomes Elucidate Their Genetic Diversity and Vector Capacities.</title>
        <authorList>
            <consortium name="Tick Genome and Microbiome Consortium (TIGMIC)"/>
            <person name="Jia N."/>
            <person name="Wang J."/>
            <person name="Shi W."/>
            <person name="Du L."/>
            <person name="Sun Y."/>
            <person name="Zhan W."/>
            <person name="Jiang J.F."/>
            <person name="Wang Q."/>
            <person name="Zhang B."/>
            <person name="Ji P."/>
            <person name="Bell-Sakyi L."/>
            <person name="Cui X.M."/>
            <person name="Yuan T.T."/>
            <person name="Jiang B.G."/>
            <person name="Yang W.F."/>
            <person name="Lam T.T."/>
            <person name="Chang Q.C."/>
            <person name="Ding S.J."/>
            <person name="Wang X.J."/>
            <person name="Zhu J.G."/>
            <person name="Ruan X.D."/>
            <person name="Zhao L."/>
            <person name="Wei J.T."/>
            <person name="Ye R.Z."/>
            <person name="Que T.C."/>
            <person name="Du C.H."/>
            <person name="Zhou Y.H."/>
            <person name="Cheng J.X."/>
            <person name="Dai P.F."/>
            <person name="Guo W.B."/>
            <person name="Han X.H."/>
            <person name="Huang E.J."/>
            <person name="Li L.F."/>
            <person name="Wei W."/>
            <person name="Gao Y.C."/>
            <person name="Liu J.Z."/>
            <person name="Shao H.Z."/>
            <person name="Wang X."/>
            <person name="Wang C.C."/>
            <person name="Yang T.C."/>
            <person name="Huo Q.B."/>
            <person name="Li W."/>
            <person name="Chen H.Y."/>
            <person name="Chen S.E."/>
            <person name="Zhou L.G."/>
            <person name="Ni X.B."/>
            <person name="Tian J.H."/>
            <person name="Sheng Y."/>
            <person name="Liu T."/>
            <person name="Pan Y.S."/>
            <person name="Xia L.Y."/>
            <person name="Li J."/>
            <person name="Zhao F."/>
            <person name="Cao W.C."/>
        </authorList>
    </citation>
    <scope>NUCLEOTIDE SEQUENCE</scope>
    <source>
        <strain evidence="1">Rsan-2018</strain>
    </source>
</reference>
<proteinExistence type="predicted"/>
<comment type="caution">
    <text evidence="1">The sequence shown here is derived from an EMBL/GenBank/DDBJ whole genome shotgun (WGS) entry which is preliminary data.</text>
</comment>
<name>A0A9D4SSF2_RHISA</name>
<accession>A0A9D4SSF2</accession>
<keyword evidence="2" id="KW-1185">Reference proteome</keyword>
<evidence type="ECO:0000313" key="1">
    <source>
        <dbReference type="EMBL" id="KAH7946815.1"/>
    </source>
</evidence>
<sequence length="106" mass="11259">MSSAYGESEEGATEALLYSPARGSNSCALRDADKGLEIPLHLSWPTLALRGSGSATSKTGFNGTADSSNFPDLEVRFEPMAKRVPYVGGATFEVVTWQKSAPEAYP</sequence>
<reference evidence="1" key="2">
    <citation type="submission" date="2021-09" db="EMBL/GenBank/DDBJ databases">
        <authorList>
            <person name="Jia N."/>
            <person name="Wang J."/>
            <person name="Shi W."/>
            <person name="Du L."/>
            <person name="Sun Y."/>
            <person name="Zhan W."/>
            <person name="Jiang J."/>
            <person name="Wang Q."/>
            <person name="Zhang B."/>
            <person name="Ji P."/>
            <person name="Sakyi L.B."/>
            <person name="Cui X."/>
            <person name="Yuan T."/>
            <person name="Jiang B."/>
            <person name="Yang W."/>
            <person name="Lam T.T.-Y."/>
            <person name="Chang Q."/>
            <person name="Ding S."/>
            <person name="Wang X."/>
            <person name="Zhu J."/>
            <person name="Ruan X."/>
            <person name="Zhao L."/>
            <person name="Wei J."/>
            <person name="Que T."/>
            <person name="Du C."/>
            <person name="Cheng J."/>
            <person name="Dai P."/>
            <person name="Han X."/>
            <person name="Huang E."/>
            <person name="Gao Y."/>
            <person name="Liu J."/>
            <person name="Shao H."/>
            <person name="Ye R."/>
            <person name="Li L."/>
            <person name="Wei W."/>
            <person name="Wang X."/>
            <person name="Wang C."/>
            <person name="Huo Q."/>
            <person name="Li W."/>
            <person name="Guo W."/>
            <person name="Chen H."/>
            <person name="Chen S."/>
            <person name="Zhou L."/>
            <person name="Zhou L."/>
            <person name="Ni X."/>
            <person name="Tian J."/>
            <person name="Zhou Y."/>
            <person name="Sheng Y."/>
            <person name="Liu T."/>
            <person name="Pan Y."/>
            <person name="Xia L."/>
            <person name="Li J."/>
            <person name="Zhao F."/>
            <person name="Cao W."/>
        </authorList>
    </citation>
    <scope>NUCLEOTIDE SEQUENCE</scope>
    <source>
        <strain evidence="1">Rsan-2018</strain>
        <tissue evidence="1">Larvae</tissue>
    </source>
</reference>
<dbReference type="Proteomes" id="UP000821837">
    <property type="component" value="Chromosome 6"/>
</dbReference>